<evidence type="ECO:0000313" key="1">
    <source>
        <dbReference type="EMBL" id="MBM7279304.1"/>
    </source>
</evidence>
<dbReference type="EMBL" id="JAFFGU010000007">
    <property type="protein sequence ID" value="MBM7279304.1"/>
    <property type="molecule type" value="Genomic_DNA"/>
</dbReference>
<reference evidence="1" key="1">
    <citation type="submission" date="2021-02" db="EMBL/GenBank/DDBJ databases">
        <title>Taxonomy, biology and ecology of Rhodococcus bacteria occurring in California pistachio and other woody hosts as revealed by genome sequence analyses.</title>
        <authorList>
            <person name="Riely B."/>
            <person name="Gai Y."/>
        </authorList>
    </citation>
    <scope>NUCLEOTIDE SEQUENCE</scope>
    <source>
        <strain evidence="1">BP-295</strain>
    </source>
</reference>
<accession>A0AAW4G7S2</accession>
<name>A0AAW4G7S2_GORRU</name>
<dbReference type="AlphaFoldDB" id="A0AAW4G7S2"/>
<evidence type="ECO:0000313" key="2">
    <source>
        <dbReference type="Proteomes" id="UP001195196"/>
    </source>
</evidence>
<comment type="caution">
    <text evidence="1">The sequence shown here is derived from an EMBL/GenBank/DDBJ whole genome shotgun (WGS) entry which is preliminary data.</text>
</comment>
<proteinExistence type="predicted"/>
<sequence length="60" mass="7131">MAEQQRRVEAYAIGYDAEEADFFREVEPRIKFGDVLKLLSREWECDKQDQTRFKHPVAAI</sequence>
<dbReference type="RefSeq" id="WP_204718415.1">
    <property type="nucleotide sequence ID" value="NZ_JAFFGU010000007.1"/>
</dbReference>
<protein>
    <submittedName>
        <fullName evidence="1">Uncharacterized protein</fullName>
    </submittedName>
</protein>
<gene>
    <name evidence="1" type="ORF">JTZ10_16260</name>
</gene>
<dbReference type="Proteomes" id="UP001195196">
    <property type="component" value="Unassembled WGS sequence"/>
</dbReference>
<organism evidence="1 2">
    <name type="scientific">Gordonia rubripertincta</name>
    <name type="common">Rhodococcus corallinus</name>
    <dbReference type="NCBI Taxonomy" id="36822"/>
    <lineage>
        <taxon>Bacteria</taxon>
        <taxon>Bacillati</taxon>
        <taxon>Actinomycetota</taxon>
        <taxon>Actinomycetes</taxon>
        <taxon>Mycobacteriales</taxon>
        <taxon>Gordoniaceae</taxon>
        <taxon>Gordonia</taxon>
    </lineage>
</organism>